<dbReference type="SMART" id="SM00181">
    <property type="entry name" value="EGF"/>
    <property type="match status" value="10"/>
</dbReference>
<feature type="domain" description="EGF-like" evidence="1">
    <location>
        <begin position="158"/>
        <end position="190"/>
    </location>
</feature>
<feature type="domain" description="EGF-like" evidence="1">
    <location>
        <begin position="439"/>
        <end position="482"/>
    </location>
</feature>
<keyword evidence="3" id="KW-1185">Reference proteome</keyword>
<dbReference type="PANTHER" id="PTHR37157">
    <property type="entry name" value="PRION-LIKE-(Q/N-RICH) DOMAIN-BEARING PROTEIN 25"/>
    <property type="match status" value="1"/>
</dbReference>
<reference evidence="2" key="2">
    <citation type="submission" date="2022-06" db="UniProtKB">
        <authorList>
            <consortium name="EnsemblMetazoa"/>
        </authorList>
    </citation>
    <scope>IDENTIFICATION</scope>
</reference>
<evidence type="ECO:0000313" key="3">
    <source>
        <dbReference type="Proteomes" id="UP000024404"/>
    </source>
</evidence>
<dbReference type="InterPro" id="IPR006149">
    <property type="entry name" value="EB_dom"/>
</dbReference>
<dbReference type="Proteomes" id="UP000024404">
    <property type="component" value="Unassembled WGS sequence"/>
</dbReference>
<feature type="domain" description="EGF-like" evidence="1">
    <location>
        <begin position="305"/>
        <end position="347"/>
    </location>
</feature>
<dbReference type="Pfam" id="PF01683">
    <property type="entry name" value="EB"/>
    <property type="match status" value="11"/>
</dbReference>
<feature type="domain" description="EGF-like" evidence="1">
    <location>
        <begin position="677"/>
        <end position="703"/>
    </location>
</feature>
<reference evidence="3" key="1">
    <citation type="submission" date="2013-10" db="EMBL/GenBank/DDBJ databases">
        <title>Genome sequencing of Onchocerca volvulus.</title>
        <authorList>
            <person name="Cotton J."/>
            <person name="Tsai J."/>
            <person name="Stanley E."/>
            <person name="Tracey A."/>
            <person name="Holroyd N."/>
            <person name="Lustigman S."/>
            <person name="Berriman M."/>
        </authorList>
    </citation>
    <scope>NUCLEOTIDE SEQUENCE</scope>
</reference>
<dbReference type="InterPro" id="IPR000742">
    <property type="entry name" value="EGF"/>
</dbReference>
<protein>
    <recommendedName>
        <fullName evidence="1">EGF-like domain-containing protein</fullName>
    </recommendedName>
</protein>
<feature type="domain" description="EGF-like" evidence="1">
    <location>
        <begin position="29"/>
        <end position="71"/>
    </location>
</feature>
<name>A0A8R1Y3J9_ONCVO</name>
<feature type="domain" description="EGF-like" evidence="1">
    <location>
        <begin position="215"/>
        <end position="247"/>
    </location>
</feature>
<dbReference type="SMART" id="SM00289">
    <property type="entry name" value="WR1"/>
    <property type="match status" value="9"/>
</dbReference>
<accession>A0A8R1Y3J9</accession>
<evidence type="ECO:0000259" key="1">
    <source>
        <dbReference type="SMART" id="SM00181"/>
    </source>
</evidence>
<dbReference type="PANTHER" id="PTHR37157:SF2">
    <property type="entry name" value="EB DOMAIN-CONTAINING PROTEIN-RELATED"/>
    <property type="match status" value="1"/>
</dbReference>
<feature type="domain" description="EGF-like" evidence="1">
    <location>
        <begin position="546"/>
        <end position="578"/>
    </location>
</feature>
<sequence length="706" mass="76714">MINVNGLCQKRDSSPVPQCKKDQVLVKGQCLNSVEIGGVCQVDAQCIGGADCLNQRCLCPPGTVQNEQKCVQKNCSEDTILINGTCLSRVIPGEQCKDSSQCLDASQCSSATNSCICSEGMNNIGGYCRKLSYTDPCDSISMVYANNSCVQIAKPGDHCIYDLQCLGGSICTDGYCNCSEGTKNIDGYCIGSVLCNQDEVFLNNRCFKRVSLNESCLISQQCPTNSTCNYAARCDCQTGMTVNGRCVKRRIPGNTCFANEQCLDKSSCLNGYCRCSDGTVLLSGYCIRRNGTEKCDTYQTYVNGKCLNLAMPGENCVDDLQCVASSACFGGKCACQSGYIEVQKYCIKNVRPSRQCSNNQILINGLCYGFAKIGEYCTDTAVCLGDSICYNNYCTCPKDTVVQNGHCRKEQRCDENQIRIDGQCYQRSNIGQYCQFTEQCSSISTCQNGICICPPNTVPQNNICIPSGPCPTGQIYVSESCLDIAYIGQECRFSQQCQGYSICIDNICKCPNDTVVRNGLCVKEQCNSSEIMVDGICLKKIKIDEPCYHTKQCEGNATCQRGRCTCPSGTINSNGTCTINPNCQPYQVTVNNSCFDTVSVGMICQHNSQCIESASCILGTNSNNPVSRTCQCINGTLFTGSKCLASSLQCPASTVYIANNVCYPLVEIGQFCIHTIQCMGYSICSNQMCKCPVGFVAIRNVCRKIN</sequence>
<dbReference type="EnsemblMetazoa" id="OVOC7929.1">
    <property type="protein sequence ID" value="OVOC7929.1"/>
    <property type="gene ID" value="WBGene00244738"/>
</dbReference>
<feature type="domain" description="EGF-like" evidence="1">
    <location>
        <begin position="593"/>
        <end position="644"/>
    </location>
</feature>
<dbReference type="AlphaFoldDB" id="A0A8R1Y3J9"/>
<feature type="domain" description="EGF-like" evidence="1">
    <location>
        <begin position="255"/>
        <end position="287"/>
    </location>
</feature>
<organism evidence="2 3">
    <name type="scientific">Onchocerca volvulus</name>
    <dbReference type="NCBI Taxonomy" id="6282"/>
    <lineage>
        <taxon>Eukaryota</taxon>
        <taxon>Metazoa</taxon>
        <taxon>Ecdysozoa</taxon>
        <taxon>Nematoda</taxon>
        <taxon>Chromadorea</taxon>
        <taxon>Rhabditida</taxon>
        <taxon>Spirurina</taxon>
        <taxon>Spiruromorpha</taxon>
        <taxon>Filarioidea</taxon>
        <taxon>Onchocercidae</taxon>
        <taxon>Onchocerca</taxon>
    </lineage>
</organism>
<evidence type="ECO:0000313" key="2">
    <source>
        <dbReference type="EnsemblMetazoa" id="OVOC7929.1"/>
    </source>
</evidence>
<proteinExistence type="predicted"/>
<dbReference type="EMBL" id="CMVM020000236">
    <property type="status" value="NOT_ANNOTATED_CDS"/>
    <property type="molecule type" value="Genomic_DNA"/>
</dbReference>
<dbReference type="OMA" id="QCLNSIC"/>
<feature type="domain" description="EGF-like" evidence="1">
    <location>
        <begin position="490"/>
        <end position="522"/>
    </location>
</feature>
<dbReference type="InterPro" id="IPR006150">
    <property type="entry name" value="Cys_repeat_1"/>
</dbReference>